<dbReference type="OrthoDB" id="843723at2"/>
<evidence type="ECO:0000313" key="2">
    <source>
        <dbReference type="Proteomes" id="UP000309676"/>
    </source>
</evidence>
<dbReference type="RefSeq" id="WP_138194037.1">
    <property type="nucleotide sequence ID" value="NZ_VCIW01000005.1"/>
</dbReference>
<dbReference type="EMBL" id="VCIW01000005">
    <property type="protein sequence ID" value="TLS52381.1"/>
    <property type="molecule type" value="Genomic_DNA"/>
</dbReference>
<evidence type="ECO:0000313" key="1">
    <source>
        <dbReference type="EMBL" id="TLS52381.1"/>
    </source>
</evidence>
<sequence>MNAVRLGTPIRGICVWAAAYGRSNGRDCIYAVSSGERCLFFVVDAHSGECLHRFEMEEAKHCWGVVATGEAAYAVADGHLYRYRAAPPGNGLEHLGAAIEGEHYSWRLAADDDGAIYGGCYPGGKAFRYDPRTGAFRDYGAIVEGEQYVRCMKAYGGALYMGIGTVAPRLVAMQVDSGERKEIPLPAAAANDSMVYDLDIAWPYLYIRLTPSNTMRVYDLAEEVWIDEIPGAMGLAVSPPDGNGSVYFAKDDRLHRYDAAARGYEDVGVPLEGPCVDFGWIGPEDASLETAASRLICIRRDGSYWTYDPKTGRREERDPGLSGGPVTIHSLAPGPDGRIYCGGYFAGGFASFDPATGELSEAQTFGQIEGMAAFGSKLYLGVYPKAILYEYDPERPWIPGDNPTRLASLQDEGQDRPFAFCDAGDALAVGTVPDYGRLGGALALVRPEERRVERFPGIAGAQSVTSLAFRSGTLYLGGCIWGGLGVKPIDEEALLLAWDPAARRELRRTIPVPGEKAISALAFAPNGRLWGVTAGKLFEFDVDDWRLVRDIEVVPFDWGSRGHFWRGGSLRFEADGGIVGTAVGTLFHYDPAFDRVTAEAEGVWLSTGDREGRSYFSIGTSLFKR</sequence>
<dbReference type="Proteomes" id="UP000309676">
    <property type="component" value="Unassembled WGS sequence"/>
</dbReference>
<dbReference type="SUPFAM" id="SSF50998">
    <property type="entry name" value="Quinoprotein alcohol dehydrogenase-like"/>
    <property type="match status" value="1"/>
</dbReference>
<proteinExistence type="predicted"/>
<name>A0A5R9G9G4_9BACL</name>
<dbReference type="AlphaFoldDB" id="A0A5R9G9G4"/>
<dbReference type="Gene3D" id="2.130.10.10">
    <property type="entry name" value="YVTN repeat-like/Quinoprotein amine dehydrogenase"/>
    <property type="match status" value="1"/>
</dbReference>
<dbReference type="InterPro" id="IPR015943">
    <property type="entry name" value="WD40/YVTN_repeat-like_dom_sf"/>
</dbReference>
<dbReference type="SUPFAM" id="SSF63829">
    <property type="entry name" value="Calcium-dependent phosphotriesterase"/>
    <property type="match status" value="1"/>
</dbReference>
<comment type="caution">
    <text evidence="1">The sequence shown here is derived from an EMBL/GenBank/DDBJ whole genome shotgun (WGS) entry which is preliminary data.</text>
</comment>
<gene>
    <name evidence="1" type="ORF">FE782_10450</name>
</gene>
<protein>
    <submittedName>
        <fullName evidence="1">WD40 repeat domain-containing protein</fullName>
    </submittedName>
</protein>
<dbReference type="InterPro" id="IPR011047">
    <property type="entry name" value="Quinoprotein_ADH-like_sf"/>
</dbReference>
<organism evidence="1 2">
    <name type="scientific">Paenibacillus antri</name>
    <dbReference type="NCBI Taxonomy" id="2582848"/>
    <lineage>
        <taxon>Bacteria</taxon>
        <taxon>Bacillati</taxon>
        <taxon>Bacillota</taxon>
        <taxon>Bacilli</taxon>
        <taxon>Bacillales</taxon>
        <taxon>Paenibacillaceae</taxon>
        <taxon>Paenibacillus</taxon>
    </lineage>
</organism>
<keyword evidence="2" id="KW-1185">Reference proteome</keyword>
<reference evidence="1 2" key="1">
    <citation type="submission" date="2019-05" db="EMBL/GenBank/DDBJ databases">
        <authorList>
            <person name="Narsing Rao M.P."/>
            <person name="Li W.J."/>
        </authorList>
    </citation>
    <scope>NUCLEOTIDE SEQUENCE [LARGE SCALE GENOMIC DNA]</scope>
    <source>
        <strain evidence="1 2">SYSU_K30003</strain>
    </source>
</reference>
<accession>A0A5R9G9G4</accession>